<comment type="caution">
    <text evidence="1">The sequence shown here is derived from an EMBL/GenBank/DDBJ whole genome shotgun (WGS) entry which is preliminary data.</text>
</comment>
<dbReference type="InterPro" id="IPR041492">
    <property type="entry name" value="HAD_2"/>
</dbReference>
<organism evidence="1 2">
    <name type="scientific">Holzapfeliella saturejae</name>
    <dbReference type="NCBI Taxonomy" id="3082953"/>
    <lineage>
        <taxon>Bacteria</taxon>
        <taxon>Bacillati</taxon>
        <taxon>Bacillota</taxon>
        <taxon>Bacilli</taxon>
        <taxon>Lactobacillales</taxon>
        <taxon>Lactobacillaceae</taxon>
        <taxon>Holzapfeliella</taxon>
    </lineage>
</organism>
<accession>A0ABU8SG05</accession>
<sequence>MYSSQLGKDIKGAIFDMDGLLINSEQLYYEAGLAVIEKDNLPIPKKAYLDIKGYSSDQFKKFYLNFIDEKTFANFMKQTNSYVEQAINSGKLQLMPGVKQLINQLKQAGVKLGIASNNHRVFIEQVLTQLAIRNCFDVILSHEAVNQPKPSPDIYCAAQKKLAIAPSQLIVFEDSGPGIKAANGAGIDSVLVPDLRDATAKERQQATLTLDSLSQFN</sequence>
<evidence type="ECO:0000313" key="1">
    <source>
        <dbReference type="EMBL" id="MEJ6348311.1"/>
    </source>
</evidence>
<protein>
    <submittedName>
        <fullName evidence="1">HAD family phosphatase</fullName>
    </submittedName>
</protein>
<dbReference type="SFLD" id="SFLDG01135">
    <property type="entry name" value="C1.5.6:_HAD__Beta-PGM__Phospha"/>
    <property type="match status" value="1"/>
</dbReference>
<dbReference type="SUPFAM" id="SSF56784">
    <property type="entry name" value="HAD-like"/>
    <property type="match status" value="1"/>
</dbReference>
<dbReference type="PANTHER" id="PTHR18901">
    <property type="entry name" value="2-DEOXYGLUCOSE-6-PHOSPHATE PHOSPHATASE 2"/>
    <property type="match status" value="1"/>
</dbReference>
<gene>
    <name evidence="1" type="ORF">R4Y45_03605</name>
</gene>
<dbReference type="EMBL" id="JAWMWG010000001">
    <property type="protein sequence ID" value="MEJ6348311.1"/>
    <property type="molecule type" value="Genomic_DNA"/>
</dbReference>
<proteinExistence type="predicted"/>
<dbReference type="Proteomes" id="UP001377804">
    <property type="component" value="Unassembled WGS sequence"/>
</dbReference>
<evidence type="ECO:0000313" key="2">
    <source>
        <dbReference type="Proteomes" id="UP001377804"/>
    </source>
</evidence>
<dbReference type="InterPro" id="IPR023214">
    <property type="entry name" value="HAD_sf"/>
</dbReference>
<dbReference type="Gene3D" id="1.10.150.240">
    <property type="entry name" value="Putative phosphatase, domain 2"/>
    <property type="match status" value="1"/>
</dbReference>
<dbReference type="CDD" id="cd07505">
    <property type="entry name" value="HAD_BPGM-like"/>
    <property type="match status" value="1"/>
</dbReference>
<dbReference type="SFLD" id="SFLDS00003">
    <property type="entry name" value="Haloacid_Dehalogenase"/>
    <property type="match status" value="1"/>
</dbReference>
<dbReference type="Gene3D" id="3.40.50.1000">
    <property type="entry name" value="HAD superfamily/HAD-like"/>
    <property type="match status" value="1"/>
</dbReference>
<dbReference type="InterPro" id="IPR036412">
    <property type="entry name" value="HAD-like_sf"/>
</dbReference>
<dbReference type="Pfam" id="PF13419">
    <property type="entry name" value="HAD_2"/>
    <property type="match status" value="1"/>
</dbReference>
<dbReference type="NCBIfam" id="TIGR01509">
    <property type="entry name" value="HAD-SF-IA-v3"/>
    <property type="match status" value="1"/>
</dbReference>
<reference evidence="1 2" key="1">
    <citation type="submission" date="2023-10" db="EMBL/GenBank/DDBJ databases">
        <title>Holzapfeliella saturejae sp. nov. isolated from Satureja montana flowers.</title>
        <authorList>
            <person name="Alcantara C."/>
            <person name="Zuniga M."/>
            <person name="Landete J.M."/>
            <person name="Monedero V."/>
        </authorList>
    </citation>
    <scope>NUCLEOTIDE SEQUENCE [LARGE SCALE GENOMIC DNA]</scope>
    <source>
        <strain evidence="1 2">He02</strain>
    </source>
</reference>
<dbReference type="PANTHER" id="PTHR18901:SF38">
    <property type="entry name" value="PSEUDOURIDINE-5'-PHOSPHATASE"/>
    <property type="match status" value="1"/>
</dbReference>
<name>A0ABU8SG05_9LACO</name>
<dbReference type="RefSeq" id="WP_339969366.1">
    <property type="nucleotide sequence ID" value="NZ_JAWMWG010000001.1"/>
</dbReference>
<dbReference type="InterPro" id="IPR006439">
    <property type="entry name" value="HAD-SF_hydro_IA"/>
</dbReference>
<dbReference type="InterPro" id="IPR023198">
    <property type="entry name" value="PGP-like_dom2"/>
</dbReference>
<dbReference type="PRINTS" id="PR00413">
    <property type="entry name" value="HADHALOGNASE"/>
</dbReference>
<dbReference type="SFLD" id="SFLDG01129">
    <property type="entry name" value="C1.5:_HAD__Beta-PGM__Phosphata"/>
    <property type="match status" value="1"/>
</dbReference>
<keyword evidence="2" id="KW-1185">Reference proteome</keyword>